<dbReference type="PANTHER" id="PTHR31500:SF96">
    <property type="entry name" value="AT-HOOK MOTIF NUCLEAR-LOCALIZED PROTEIN 7"/>
    <property type="match status" value="1"/>
</dbReference>
<evidence type="ECO:0000256" key="5">
    <source>
        <dbReference type="RuleBase" id="RU367031"/>
    </source>
</evidence>
<comment type="function">
    <text evidence="1 5">Transcription factor that specifically binds AT-rich DNA sequences related to the nuclear matrix attachment regions (MARs).</text>
</comment>
<evidence type="ECO:0000259" key="7">
    <source>
        <dbReference type="PROSITE" id="PS51742"/>
    </source>
</evidence>
<keyword evidence="2 5" id="KW-0805">Transcription regulation</keyword>
<sequence length="391" mass="41498">MSDSSSSSPDSSSSSPSSSSSAPDSSSSSPNSSSLAPNSSFLGATFHMEDQNNHSISPATVVEQEVVTPVMAEAGTGTAEQVAVTAIVTEEYFNNGGNGEQSEMAVDVTSSVVDLPAKRKRGRPKKQQQDVNQDFLIPPEFSAPPKRGRGRPKGSGKRQTLGSSLEGEAVDTAGSDIIPHVVTIQTGENISQQIWSFSQRTSASTFIISASGTVSCAEIRHSSSFGGIVRYEGRYEIVTLKGSHTYNEIGGVHRKVSLLSVQLATPEGRLFGGPVAGLLIAAGPTRLVIGAFKQNMGEKLKRRCLVEPPRPNNGVAATTLPTENEKLLDAEENANHTSIQHFDWNPTQLSELASEHVTSDVDPGSTHTRMVSLHEHLPHSAPPYIPHPPSV</sequence>
<accession>A0ABD1VG07</accession>
<gene>
    <name evidence="8" type="ORF">Fot_17557</name>
</gene>
<dbReference type="Gene3D" id="3.30.1330.80">
    <property type="entry name" value="Hypothetical protein, similar to alpha- acetolactate decarboxylase, domain 2"/>
    <property type="match status" value="1"/>
</dbReference>
<keyword evidence="3 5" id="KW-0238">DNA-binding</keyword>
<feature type="compositionally biased region" description="Basic residues" evidence="6">
    <location>
        <begin position="146"/>
        <end position="156"/>
    </location>
</feature>
<keyword evidence="9" id="KW-1185">Reference proteome</keyword>
<dbReference type="GO" id="GO:0003680">
    <property type="term" value="F:minor groove of adenine-thymine-rich DNA binding"/>
    <property type="evidence" value="ECO:0007669"/>
    <property type="project" value="UniProtKB-UniRule"/>
</dbReference>
<feature type="region of interest" description="Disordered" evidence="6">
    <location>
        <begin position="1"/>
        <end position="60"/>
    </location>
</feature>
<evidence type="ECO:0000256" key="6">
    <source>
        <dbReference type="SAM" id="MobiDB-lite"/>
    </source>
</evidence>
<dbReference type="EMBL" id="JBFOLJ010000005">
    <property type="protein sequence ID" value="KAL2536166.1"/>
    <property type="molecule type" value="Genomic_DNA"/>
</dbReference>
<reference evidence="9" key="1">
    <citation type="submission" date="2024-07" db="EMBL/GenBank/DDBJ databases">
        <title>Two chromosome-level genome assemblies of Korean endemic species Abeliophyllum distichum and Forsythia ovata (Oleaceae).</title>
        <authorList>
            <person name="Jang H."/>
        </authorList>
    </citation>
    <scope>NUCLEOTIDE SEQUENCE [LARGE SCALE GENOMIC DNA]</scope>
</reference>
<evidence type="ECO:0000256" key="3">
    <source>
        <dbReference type="ARBA" id="ARBA00023125"/>
    </source>
</evidence>
<dbReference type="PROSITE" id="PS51742">
    <property type="entry name" value="PPC"/>
    <property type="match status" value="1"/>
</dbReference>
<keyword evidence="4 5" id="KW-0804">Transcription</keyword>
<proteinExistence type="predicted"/>
<organism evidence="8 9">
    <name type="scientific">Forsythia ovata</name>
    <dbReference type="NCBI Taxonomy" id="205694"/>
    <lineage>
        <taxon>Eukaryota</taxon>
        <taxon>Viridiplantae</taxon>
        <taxon>Streptophyta</taxon>
        <taxon>Embryophyta</taxon>
        <taxon>Tracheophyta</taxon>
        <taxon>Spermatophyta</taxon>
        <taxon>Magnoliopsida</taxon>
        <taxon>eudicotyledons</taxon>
        <taxon>Gunneridae</taxon>
        <taxon>Pentapetalae</taxon>
        <taxon>asterids</taxon>
        <taxon>lamiids</taxon>
        <taxon>Lamiales</taxon>
        <taxon>Oleaceae</taxon>
        <taxon>Forsythieae</taxon>
        <taxon>Forsythia</taxon>
    </lineage>
</organism>
<protein>
    <recommendedName>
        <fullName evidence="5">AT-hook motif nuclear-localized protein</fullName>
    </recommendedName>
</protein>
<evidence type="ECO:0000313" key="9">
    <source>
        <dbReference type="Proteomes" id="UP001604277"/>
    </source>
</evidence>
<feature type="domain" description="PPC" evidence="7">
    <location>
        <begin position="174"/>
        <end position="321"/>
    </location>
</feature>
<name>A0ABD1VG07_9LAMI</name>
<comment type="subcellular location">
    <subcellularLocation>
        <location evidence="5">Nucleus</location>
    </subcellularLocation>
</comment>
<comment type="caution">
    <text evidence="8">The sequence shown here is derived from an EMBL/GenBank/DDBJ whole genome shotgun (WGS) entry which is preliminary data.</text>
</comment>
<feature type="compositionally biased region" description="Low complexity" evidence="6">
    <location>
        <begin position="1"/>
        <end position="40"/>
    </location>
</feature>
<dbReference type="InterPro" id="IPR039605">
    <property type="entry name" value="AHL"/>
</dbReference>
<dbReference type="Proteomes" id="UP001604277">
    <property type="component" value="Unassembled WGS sequence"/>
</dbReference>
<evidence type="ECO:0000256" key="2">
    <source>
        <dbReference type="ARBA" id="ARBA00023015"/>
    </source>
</evidence>
<evidence type="ECO:0000256" key="4">
    <source>
        <dbReference type="ARBA" id="ARBA00023163"/>
    </source>
</evidence>
<comment type="domain">
    <text evidence="5">The PPC domain mediates interactions between AHL proteins.</text>
</comment>
<dbReference type="PRINTS" id="PR00929">
    <property type="entry name" value="ATHOOK"/>
</dbReference>
<keyword evidence="5" id="KW-0539">Nucleus</keyword>
<evidence type="ECO:0000313" key="8">
    <source>
        <dbReference type="EMBL" id="KAL2536166.1"/>
    </source>
</evidence>
<dbReference type="SUPFAM" id="SSF117856">
    <property type="entry name" value="AF0104/ALDC/Ptd012-like"/>
    <property type="match status" value="1"/>
</dbReference>
<dbReference type="AlphaFoldDB" id="A0ABD1VG07"/>
<feature type="region of interest" description="Disordered" evidence="6">
    <location>
        <begin position="115"/>
        <end position="169"/>
    </location>
</feature>
<dbReference type="PANTHER" id="PTHR31500">
    <property type="entry name" value="AT-HOOK MOTIF NUCLEAR-LOCALIZED PROTEIN 9"/>
    <property type="match status" value="1"/>
</dbReference>
<dbReference type="InterPro" id="IPR005175">
    <property type="entry name" value="PPC_dom"/>
</dbReference>
<evidence type="ECO:0000256" key="1">
    <source>
        <dbReference type="ARBA" id="ARBA00003687"/>
    </source>
</evidence>
<dbReference type="GO" id="GO:0005634">
    <property type="term" value="C:nucleus"/>
    <property type="evidence" value="ECO:0007669"/>
    <property type="project" value="UniProtKB-SubCell"/>
</dbReference>
<dbReference type="InterPro" id="IPR017956">
    <property type="entry name" value="AT_hook_DNA-bd_motif"/>
</dbReference>
<dbReference type="CDD" id="cd11378">
    <property type="entry name" value="DUF296"/>
    <property type="match status" value="1"/>
</dbReference>
<dbReference type="Pfam" id="PF03479">
    <property type="entry name" value="PCC"/>
    <property type="match status" value="1"/>
</dbReference>